<evidence type="ECO:0000313" key="3">
    <source>
        <dbReference type="Proteomes" id="UP000002526"/>
    </source>
</evidence>
<reference evidence="3" key="1">
    <citation type="journal article" date="2002" name="DNA Res.">
        <title>Complete genomic sequence of nitrogen-fixing symbiotic bacterium Bradyrhizobium japonicum USDA110.</title>
        <authorList>
            <person name="Kaneko T."/>
            <person name="Nakamura Y."/>
            <person name="Sato S."/>
            <person name="Minamisawa K."/>
            <person name="Uchiumi T."/>
            <person name="Sasamoto S."/>
            <person name="Watanabe A."/>
            <person name="Idesawa K."/>
            <person name="Iriguchi M."/>
            <person name="Kawashima K."/>
            <person name="Kohara M."/>
            <person name="Matsumoto M."/>
            <person name="Shimpo S."/>
            <person name="Tsuruoka H."/>
            <person name="Wada T."/>
            <person name="Yamada M."/>
            <person name="Tabata S."/>
        </authorList>
    </citation>
    <scope>NUCLEOTIDE SEQUENCE [LARGE SCALE GENOMIC DNA]</scope>
    <source>
        <strain evidence="3">JCM 10833 / BCRC 13528 / IAM 13628 / NBRC 14792 / USDA 110</strain>
    </source>
</reference>
<name>Q89UX8_BRADU</name>
<dbReference type="AlphaFoldDB" id="Q89UX8"/>
<evidence type="ECO:0000313" key="2">
    <source>
        <dbReference type="EMBL" id="BAC46546.1"/>
    </source>
</evidence>
<protein>
    <submittedName>
        <fullName evidence="2">Bll1281 protein</fullName>
    </submittedName>
</protein>
<dbReference type="EMBL" id="BA000040">
    <property type="protein sequence ID" value="BAC46546.1"/>
    <property type="molecule type" value="Genomic_DNA"/>
</dbReference>
<accession>Q89UX8</accession>
<dbReference type="EnsemblBacteria" id="BAC46546">
    <property type="protein sequence ID" value="BAC46546"/>
    <property type="gene ID" value="BAC46546"/>
</dbReference>
<feature type="region of interest" description="Disordered" evidence="1">
    <location>
        <begin position="45"/>
        <end position="67"/>
    </location>
</feature>
<proteinExistence type="predicted"/>
<organism evidence="2 3">
    <name type="scientific">Bradyrhizobium diazoefficiens (strain JCM 10833 / BCRC 13528 / IAM 13628 / NBRC 14792 / USDA 110)</name>
    <dbReference type="NCBI Taxonomy" id="224911"/>
    <lineage>
        <taxon>Bacteria</taxon>
        <taxon>Pseudomonadati</taxon>
        <taxon>Pseudomonadota</taxon>
        <taxon>Alphaproteobacteria</taxon>
        <taxon>Hyphomicrobiales</taxon>
        <taxon>Nitrobacteraceae</taxon>
        <taxon>Bradyrhizobium</taxon>
    </lineage>
</organism>
<dbReference type="InParanoid" id="Q89UX8"/>
<dbReference type="KEGG" id="bja:bll1281"/>
<dbReference type="HOGENOM" id="CLU_1783160_0_0_5"/>
<keyword evidence="3" id="KW-1185">Reference proteome</keyword>
<gene>
    <name evidence="2" type="ordered locus">bll1281</name>
</gene>
<dbReference type="Proteomes" id="UP000002526">
    <property type="component" value="Chromosome"/>
</dbReference>
<evidence type="ECO:0000256" key="1">
    <source>
        <dbReference type="SAM" id="MobiDB-lite"/>
    </source>
</evidence>
<sequence>MSSREVAGSSNSTETATWLVLKPHNREWTSAPHADDRWASREFAEENTKRGLNGLNREAEPNRLGSAPSRGRLVAVVADLRLIAVVANDGLIAVVAHDGRVAMVADDGRRVRGRHHICQCDRCESHKDVIAHESCPLPGGSLRTT</sequence>